<reference evidence="1 2" key="1">
    <citation type="submission" date="2024-04" db="EMBL/GenBank/DDBJ databases">
        <title>Salinicola lusitanus LLJ914,a marine bacterium isolated from the Okinawa Trough.</title>
        <authorList>
            <person name="Li J."/>
        </authorList>
    </citation>
    <scope>NUCLEOTIDE SEQUENCE [LARGE SCALE GENOMIC DNA]</scope>
    <source>
        <strain evidence="1 2">LLJ914</strain>
    </source>
</reference>
<proteinExistence type="predicted"/>
<sequence>MSDQAAGLRARLSPAAVPLRVLGEPGGDALGRALATLPAPEGRTWLALGEHEAGISPVGWLLWVDTTRLDVADLYRRLKLAVPAGRPRVPVLCWLHDSRGGTFFPALDEESARLLDNLGVTAARFLGIELIRDPTSWLSRSSSKVRASAG</sequence>
<accession>A0ABZ3CYZ0</accession>
<name>A0ABZ3CYZ0_9GAMM</name>
<gene>
    <name evidence="1" type="ORF">AAGT95_10160</name>
</gene>
<dbReference type="RefSeq" id="WP_342596397.1">
    <property type="nucleotide sequence ID" value="NZ_CP151919.1"/>
</dbReference>
<organism evidence="1 2">
    <name type="scientific">Salinicola lusitanus</name>
    <dbReference type="NCBI Taxonomy" id="1949085"/>
    <lineage>
        <taxon>Bacteria</taxon>
        <taxon>Pseudomonadati</taxon>
        <taxon>Pseudomonadota</taxon>
        <taxon>Gammaproteobacteria</taxon>
        <taxon>Oceanospirillales</taxon>
        <taxon>Halomonadaceae</taxon>
        <taxon>Salinicola</taxon>
    </lineage>
</organism>
<evidence type="ECO:0000313" key="2">
    <source>
        <dbReference type="Proteomes" id="UP001453229"/>
    </source>
</evidence>
<protein>
    <recommendedName>
        <fullName evidence="3">DUF4123 domain-containing protein</fullName>
    </recommendedName>
</protein>
<evidence type="ECO:0000313" key="1">
    <source>
        <dbReference type="EMBL" id="XAD56324.1"/>
    </source>
</evidence>
<dbReference type="EMBL" id="CP151919">
    <property type="protein sequence ID" value="XAD56324.1"/>
    <property type="molecule type" value="Genomic_DNA"/>
</dbReference>
<evidence type="ECO:0008006" key="3">
    <source>
        <dbReference type="Google" id="ProtNLM"/>
    </source>
</evidence>
<dbReference type="Proteomes" id="UP001453229">
    <property type="component" value="Chromosome"/>
</dbReference>
<keyword evidence="2" id="KW-1185">Reference proteome</keyword>